<dbReference type="GO" id="GO:0004491">
    <property type="term" value="F:methylmalonate-semialdehyde dehydrogenase (acylating, NAD) activity"/>
    <property type="evidence" value="ECO:0007669"/>
    <property type="project" value="UniProtKB-UniRule"/>
</dbReference>
<protein>
    <recommendedName>
        <fullName evidence="3">Malonate-semialdehyde dehydrogenase</fullName>
        <shortName evidence="3">MSA dehydrogenase</shortName>
        <ecNumber evidence="3">1.2.1.27</ecNumber>
    </recommendedName>
    <alternativeName>
        <fullName evidence="3">Methylmalonate semialdehyde dehydrogenase</fullName>
        <shortName evidence="3">MMSA dehydrogenase</shortName>
        <shortName evidence="3">MSDH</shortName>
    </alternativeName>
</protein>
<dbReference type="FunFam" id="3.40.309.10:FF:000002">
    <property type="entry name" value="Methylmalonate-semialdehyde dehydrogenase (Acylating)"/>
    <property type="match status" value="1"/>
</dbReference>
<evidence type="ECO:0000256" key="3">
    <source>
        <dbReference type="HAMAP-Rule" id="MF_01670"/>
    </source>
</evidence>
<feature type="binding site" evidence="3">
    <location>
        <position position="195"/>
    </location>
    <ligand>
        <name>NAD(+)</name>
        <dbReference type="ChEBI" id="CHEBI:57540"/>
    </ligand>
</feature>
<organism evidence="5">
    <name type="scientific">Bacillus mycoides</name>
    <dbReference type="NCBI Taxonomy" id="1405"/>
    <lineage>
        <taxon>Bacteria</taxon>
        <taxon>Bacillati</taxon>
        <taxon>Bacillota</taxon>
        <taxon>Bacilli</taxon>
        <taxon>Bacillales</taxon>
        <taxon>Bacillaceae</taxon>
        <taxon>Bacillus</taxon>
        <taxon>Bacillus cereus group</taxon>
    </lineage>
</organism>
<dbReference type="GO" id="GO:0018478">
    <property type="term" value="F:malonate-semialdehyde dehydrogenase (acetylating) activity"/>
    <property type="evidence" value="ECO:0007669"/>
    <property type="project" value="UniProtKB-UniRule"/>
</dbReference>
<dbReference type="EC" id="1.2.1.27" evidence="3"/>
<dbReference type="InterPro" id="IPR023510">
    <property type="entry name" value="MSDH_GmP_bac"/>
</dbReference>
<comment type="function">
    <text evidence="3">Catalyzes the oxidation of malonate semialdehyde (MSA) and methylmalonate semialdehyde (MMSA) into acetyl-CoA and propanoyl-CoA, respectively. Is involved in a myo-inositol catabolic pathway. Bicarbonate, and not CO2, is the end-product of the enzymatic reaction.</text>
</comment>
<feature type="binding site" evidence="3">
    <location>
        <position position="191"/>
    </location>
    <ligand>
        <name>NAD(+)</name>
        <dbReference type="ChEBI" id="CHEBI:57540"/>
    </ligand>
</feature>
<evidence type="ECO:0000313" key="5">
    <source>
        <dbReference type="EMBL" id="EEL70808.1"/>
    </source>
</evidence>
<comment type="caution">
    <text evidence="3">Lacks conserved residue(s) required for the propagation of feature annotation.</text>
</comment>
<comment type="caution">
    <text evidence="5">The sequence shown here is derived from an EMBL/GenBank/DDBJ whole genome shotgun (WGS) entry which is preliminary data.</text>
</comment>
<dbReference type="UniPathway" id="UPA00076">
    <property type="reaction ID" value="UER00148"/>
</dbReference>
<dbReference type="GO" id="GO:0019310">
    <property type="term" value="P:inositol catabolic process"/>
    <property type="evidence" value="ECO:0007669"/>
    <property type="project" value="UniProtKB-UniRule"/>
</dbReference>
<sequence>MDASTLHKRERMNMTVQTAQIVKNYIGGEWVESISTKMEAVYNPATGEVIAQVPLSTKEDVEHAVLAANEAFKSWSKTAVPKRARILFKYQQLLVDNWEELAKLITIENGKSYNEAYGEVLRGIECVEFAAGAPTLMMGKQLPDIATGIESGMYRYPIGVIGGITPFNFPMMVPCWMFPLAIACGNTFVLKPSERTPLLAARLAELAAEAGLPKGVLNIVNGAHDVVNGLLEHKLVKAISFVGSQPVAEYVYKKGTENLKRVQALAGAKNHSIVLNDANLELATKQIISAAFGSAGERCMAASVVTVEEEIADQLVGRLVEEANKIIIGNGLDEDVFLGPVIRDNHKERTIGYIDSGVEQGATLVRDGREDTAVKGAGYFVGPTIFDHVTKEMKIWQDEIFAPVLSIVRVKSLDEAIEIANESRFANGACIYTDSGASVRQFRETIESGMLGVNVGVPAPMAFFPFSGWKDSFYGDLHANGTDGVEFYTRKKMLTSRWEK</sequence>
<dbReference type="GO" id="GO:0006574">
    <property type="term" value="P:L-valine catabolic process"/>
    <property type="evidence" value="ECO:0007669"/>
    <property type="project" value="TreeGrafter"/>
</dbReference>
<evidence type="ECO:0000256" key="1">
    <source>
        <dbReference type="ARBA" id="ARBA00023002"/>
    </source>
</evidence>
<comment type="pathway">
    <text evidence="3">Polyol metabolism; myo-inositol degradation into acetyl-CoA; acetyl-CoA from myo-inositol: step 7/7.</text>
</comment>
<dbReference type="FunFam" id="3.40.605.10:FF:000003">
    <property type="entry name" value="Methylmalonate-semialdehyde dehydrogenase [acylating]"/>
    <property type="match status" value="1"/>
</dbReference>
<dbReference type="AlphaFoldDB" id="C2XU91"/>
<dbReference type="EMBL" id="ACMP01000068">
    <property type="protein sequence ID" value="EEL70808.1"/>
    <property type="molecule type" value="Genomic_DNA"/>
</dbReference>
<dbReference type="InterPro" id="IPR010061">
    <property type="entry name" value="MeMal-semiAld_DH"/>
</dbReference>
<dbReference type="PROSITE" id="PS00070">
    <property type="entry name" value="ALDEHYDE_DEHYDR_CYS"/>
    <property type="match status" value="1"/>
</dbReference>
<feature type="domain" description="Aldehyde dehydrogenase" evidence="4">
    <location>
        <begin position="30"/>
        <end position="493"/>
    </location>
</feature>
<name>C2XU91_BACMY</name>
<dbReference type="NCBIfam" id="TIGR01722">
    <property type="entry name" value="MMSDH"/>
    <property type="match status" value="1"/>
</dbReference>
<feature type="binding site" evidence="3">
    <location>
        <position position="167"/>
    </location>
    <ligand>
        <name>NAD(+)</name>
        <dbReference type="ChEBI" id="CHEBI:57540"/>
    </ligand>
</feature>
<dbReference type="GO" id="GO:0006210">
    <property type="term" value="P:thymine catabolic process"/>
    <property type="evidence" value="ECO:0007669"/>
    <property type="project" value="TreeGrafter"/>
</dbReference>
<accession>C2XU91</accession>
<dbReference type="CDD" id="cd07085">
    <property type="entry name" value="ALDH_F6_MMSDH"/>
    <property type="match status" value="1"/>
</dbReference>
<comment type="subunit">
    <text evidence="3">Homotetramer.</text>
</comment>
<dbReference type="PANTHER" id="PTHR43866:SF4">
    <property type="entry name" value="MALONATE-SEMIALDEHYDE DEHYDROGENASE"/>
    <property type="match status" value="1"/>
</dbReference>
<feature type="binding site" evidence="3">
    <location>
        <position position="399"/>
    </location>
    <ligand>
        <name>NAD(+)</name>
        <dbReference type="ChEBI" id="CHEBI:57540"/>
    </ligand>
</feature>
<dbReference type="InterPro" id="IPR015590">
    <property type="entry name" value="Aldehyde_DH_dom"/>
</dbReference>
<feature type="active site" description="Nucleophile" evidence="3">
    <location>
        <position position="299"/>
    </location>
</feature>
<keyword evidence="2 3" id="KW-0520">NAD</keyword>
<dbReference type="InterPro" id="IPR016160">
    <property type="entry name" value="Ald_DH_CS_CYS"/>
</dbReference>
<evidence type="ECO:0000259" key="4">
    <source>
        <dbReference type="Pfam" id="PF00171"/>
    </source>
</evidence>
<evidence type="ECO:0000256" key="2">
    <source>
        <dbReference type="ARBA" id="ARBA00023027"/>
    </source>
</evidence>
<feature type="binding site" evidence="3">
    <location>
        <position position="194"/>
    </location>
    <ligand>
        <name>NAD(+)</name>
        <dbReference type="ChEBI" id="CHEBI:57540"/>
    </ligand>
</feature>
<dbReference type="HAMAP" id="MF_01670">
    <property type="entry name" value="IolA"/>
    <property type="match status" value="1"/>
</dbReference>
<dbReference type="InterPro" id="IPR016163">
    <property type="entry name" value="Ald_DH_C"/>
</dbReference>
<dbReference type="PANTHER" id="PTHR43866">
    <property type="entry name" value="MALONATE-SEMIALDEHYDE DEHYDROGENASE"/>
    <property type="match status" value="1"/>
</dbReference>
<dbReference type="Gene3D" id="3.40.605.10">
    <property type="entry name" value="Aldehyde Dehydrogenase, Chain A, domain 1"/>
    <property type="match status" value="1"/>
</dbReference>
<dbReference type="Proteomes" id="UP000001753">
    <property type="component" value="Chromosome"/>
</dbReference>
<dbReference type="HOGENOM" id="CLU_005391_1_10_9"/>
<proteinExistence type="inferred from homology"/>
<reference evidence="5" key="1">
    <citation type="journal article" date="2012" name="Genome Res.">
        <title>Genomic characterization of the Bacillus cereus sensu lato species: Backdrop to the evolution of Bacillus anthracis.</title>
        <authorList>
            <person name="Zwick M.E."/>
            <person name="Joseph S.J."/>
            <person name="Didelot X."/>
            <person name="Chen P.E."/>
            <person name="Bishop-Lilly K.A."/>
            <person name="Stewart A.C."/>
            <person name="Willner K."/>
            <person name="Nolan N."/>
            <person name="Lentz S."/>
            <person name="Thomason M.K."/>
            <person name="Sozhamannan S."/>
            <person name="Mateczun A.J."/>
            <person name="Du L."/>
            <person name="Read T.D."/>
        </authorList>
    </citation>
    <scope>NUCLEOTIDE SEQUENCE [LARGE SCALE GENOMIC DNA]</scope>
    <source>
        <strain evidence="5">AH603</strain>
    </source>
</reference>
<gene>
    <name evidence="3" type="primary">iolA</name>
    <name evidence="5" type="ORF">bcere0026_22620</name>
</gene>
<comment type="similarity">
    <text evidence="3">Belongs to the aldehyde dehydrogenase family. IolA subfamily.</text>
</comment>
<dbReference type="SUPFAM" id="SSF53720">
    <property type="entry name" value="ALDH-like"/>
    <property type="match status" value="1"/>
</dbReference>
<comment type="catalytic activity">
    <reaction evidence="3">
        <text>2-methyl-3-oxopropanoate + NAD(+) + CoA + H2O = propanoyl-CoA + hydrogencarbonate + NADH + H(+)</text>
        <dbReference type="Rhea" id="RHEA:20804"/>
        <dbReference type="ChEBI" id="CHEBI:15377"/>
        <dbReference type="ChEBI" id="CHEBI:15378"/>
        <dbReference type="ChEBI" id="CHEBI:17544"/>
        <dbReference type="ChEBI" id="CHEBI:57287"/>
        <dbReference type="ChEBI" id="CHEBI:57392"/>
        <dbReference type="ChEBI" id="CHEBI:57540"/>
        <dbReference type="ChEBI" id="CHEBI:57700"/>
        <dbReference type="ChEBI" id="CHEBI:57945"/>
        <dbReference type="EC" id="1.2.1.27"/>
    </reaction>
</comment>
<dbReference type="InterPro" id="IPR016161">
    <property type="entry name" value="Ald_DH/histidinol_DH"/>
</dbReference>
<dbReference type="Pfam" id="PF00171">
    <property type="entry name" value="Aldedh"/>
    <property type="match status" value="1"/>
</dbReference>
<keyword evidence="1 3" id="KW-0560">Oxidoreductase</keyword>
<comment type="catalytic activity">
    <reaction evidence="3">
        <text>3-oxopropanoate + NAD(+) + CoA + H2O = hydrogencarbonate + acetyl-CoA + NADH + H(+)</text>
        <dbReference type="Rhea" id="RHEA:76615"/>
        <dbReference type="ChEBI" id="CHEBI:15377"/>
        <dbReference type="ChEBI" id="CHEBI:15378"/>
        <dbReference type="ChEBI" id="CHEBI:17544"/>
        <dbReference type="ChEBI" id="CHEBI:33190"/>
        <dbReference type="ChEBI" id="CHEBI:57287"/>
        <dbReference type="ChEBI" id="CHEBI:57288"/>
        <dbReference type="ChEBI" id="CHEBI:57540"/>
        <dbReference type="ChEBI" id="CHEBI:57945"/>
        <dbReference type="EC" id="1.2.1.27"/>
    </reaction>
</comment>
<dbReference type="Gene3D" id="3.40.309.10">
    <property type="entry name" value="Aldehyde Dehydrogenase, Chain A, domain 2"/>
    <property type="match status" value="1"/>
</dbReference>
<dbReference type="InterPro" id="IPR016162">
    <property type="entry name" value="Ald_DH_N"/>
</dbReference>